<reference evidence="1 2" key="1">
    <citation type="submission" date="2018-08" db="EMBL/GenBank/DDBJ databases">
        <title>Meiothermus luteus KCTC 52599 genome sequencing project.</title>
        <authorList>
            <person name="Da Costa M.S."/>
            <person name="Albuquerque L."/>
            <person name="Raposo P."/>
            <person name="Froufe H.J.C."/>
            <person name="Barroso C.S."/>
            <person name="Egas C."/>
        </authorList>
    </citation>
    <scope>NUCLEOTIDE SEQUENCE [LARGE SCALE GENOMIC DNA]</scope>
    <source>
        <strain evidence="1 2">KCTC 52599</strain>
    </source>
</reference>
<evidence type="ECO:0000313" key="1">
    <source>
        <dbReference type="EMBL" id="RIH84746.1"/>
    </source>
</evidence>
<dbReference type="SUPFAM" id="SSF101898">
    <property type="entry name" value="NHL repeat"/>
    <property type="match status" value="1"/>
</dbReference>
<dbReference type="Gene3D" id="2.120.10.30">
    <property type="entry name" value="TolB, C-terminal domain"/>
    <property type="match status" value="1"/>
</dbReference>
<gene>
    <name evidence="1" type="ORF">Mlute_01816</name>
</gene>
<accession>A0A399EM76</accession>
<evidence type="ECO:0000313" key="2">
    <source>
        <dbReference type="Proteomes" id="UP000265800"/>
    </source>
</evidence>
<dbReference type="InterPro" id="IPR011042">
    <property type="entry name" value="6-blade_b-propeller_TolB-like"/>
</dbReference>
<dbReference type="Proteomes" id="UP000265800">
    <property type="component" value="Unassembled WGS sequence"/>
</dbReference>
<organism evidence="1 2">
    <name type="scientific">Meiothermus luteus</name>
    <dbReference type="NCBI Taxonomy" id="2026184"/>
    <lineage>
        <taxon>Bacteria</taxon>
        <taxon>Thermotogati</taxon>
        <taxon>Deinococcota</taxon>
        <taxon>Deinococci</taxon>
        <taxon>Thermales</taxon>
        <taxon>Thermaceae</taxon>
        <taxon>Meiothermus</taxon>
    </lineage>
</organism>
<dbReference type="AlphaFoldDB" id="A0A399EM76"/>
<proteinExistence type="predicted"/>
<protein>
    <submittedName>
        <fullName evidence="1">Two component regulator propeller</fullName>
    </submittedName>
</protein>
<sequence length="681" mass="71483">MEGAGQHPLSLEPGAYTVRAGPSPRNYRASWESQPVVVQAGRTEALQVAYGPGFGTLEVRVEAFSGGVPVVRLVGPAGPLRLEGSVILERQVVGEYRVEADELRWEGVTYRAQVAVSPAGGNPFFLEDGATQRIEVRYLPSDSAVSLSLLGLQPGDQVQLVLREGSAGGRVVAERLVDPGNPQVRFEGLPFGTYFVSATGVRPGVYLDAELAAPGQGLATNAGNPRATASLSLGLRPRTGQAWVGGNGARDNSGWTANGVAVPGTRRGDDGAYWGDERGLAPLPGLPQAGLYRLRRDAGGNLYAVYQFVQGASQNRILRFSREQLEAGQLAETAALRIVGAATGERVVAGATLSNPTDLAFDAEGHLWVVNQASEALACIRAERLGPSGALDQPNQLWVGELQSPRALAFDREGNLWVAGGYFLPGQQRAYLVRLPRPVCPPSLYGGSPTPLSPDVRLELSQPNHPAGAFYQPSALALAPDGASLWVADLGGGSDYYNSDPACIANGSIDLNTLRETVIKVPLSGGNLLPSSAYRPAQVDKRLTLGAYNREPVPPGQAPPDRGLQQAADLAFDSRGSLWIAAANNVEVDPSHPCYATAGFVSGTLEQRQAQCNDPATATVDCPGPLSRLLTDRRGRIYVVGAADLAGQASGLTVANPQAVIQGPPGSEGIGFTGVVLLIPR</sequence>
<dbReference type="EMBL" id="QWKZ01000056">
    <property type="protein sequence ID" value="RIH84746.1"/>
    <property type="molecule type" value="Genomic_DNA"/>
</dbReference>
<name>A0A399EM76_9DEIN</name>
<keyword evidence="2" id="KW-1185">Reference proteome</keyword>
<comment type="caution">
    <text evidence="1">The sequence shown here is derived from an EMBL/GenBank/DDBJ whole genome shotgun (WGS) entry which is preliminary data.</text>
</comment>